<keyword evidence="6 8" id="KW-0012">Acyltransferase</keyword>
<dbReference type="InterPro" id="IPR033719">
    <property type="entry name" value="NAGS_kin"/>
</dbReference>
<protein>
    <recommendedName>
        <fullName evidence="8">Amino-acid acetyltransferase</fullName>
        <ecNumber evidence="8">2.3.1.1</ecNumber>
    </recommendedName>
    <alternativeName>
        <fullName evidence="8">N-acetylglutamate synthase</fullName>
        <shortName evidence="8">AGS</shortName>
        <shortName evidence="8">NAGS</shortName>
    </alternativeName>
</protein>
<dbReference type="HAMAP" id="MF_01105">
    <property type="entry name" value="N_acetyl_glu_synth"/>
    <property type="match status" value="1"/>
</dbReference>
<keyword evidence="4 8" id="KW-0028">Amino-acid biosynthesis</keyword>
<dbReference type="Gene3D" id="3.40.630.30">
    <property type="match status" value="1"/>
</dbReference>
<evidence type="ECO:0000256" key="2">
    <source>
        <dbReference type="ARBA" id="ARBA00009145"/>
    </source>
</evidence>
<dbReference type="PIRSF" id="PIRSF000423">
    <property type="entry name" value="ArgA"/>
    <property type="match status" value="1"/>
</dbReference>
<evidence type="ECO:0000256" key="8">
    <source>
        <dbReference type="HAMAP-Rule" id="MF_01105"/>
    </source>
</evidence>
<keyword evidence="8" id="KW-0963">Cytoplasm</keyword>
<evidence type="ECO:0000256" key="5">
    <source>
        <dbReference type="ARBA" id="ARBA00022679"/>
    </source>
</evidence>
<evidence type="ECO:0000259" key="9">
    <source>
        <dbReference type="PROSITE" id="PS51186"/>
    </source>
</evidence>
<evidence type="ECO:0000313" key="10">
    <source>
        <dbReference type="EMBL" id="GGD73679.1"/>
    </source>
</evidence>
<name>A0ABQ1RN02_9ALTE</name>
<dbReference type="Proteomes" id="UP000614272">
    <property type="component" value="Unassembled WGS sequence"/>
</dbReference>
<keyword evidence="3 8" id="KW-0055">Arginine biosynthesis</keyword>
<dbReference type="EC" id="2.3.1.1" evidence="8"/>
<keyword evidence="5 8" id="KW-0808">Transferase</keyword>
<dbReference type="NCBIfam" id="TIGR01890">
    <property type="entry name" value="N-Ac-Glu-synth"/>
    <property type="match status" value="1"/>
</dbReference>
<dbReference type="SUPFAM" id="SSF53633">
    <property type="entry name" value="Carbamate kinase-like"/>
    <property type="match status" value="1"/>
</dbReference>
<sequence>MLSSCDSIRIFRHSAPYINAHRGKTFVLMFGGEALEHANFANIIHDIALLNSLGVRLVLVHGARPQIDQRVALRGKPLRFSQGIRITDKETIESVKDAAGSVRAQVEALLTMGLANSPMHGSQIRVCSGNLVVAMPMGVRDGVDFELTGLVRRVDVDGINDHLNDGSIVLLGPVGYSSTGEVFNLAHEQVATQAAIALKADKLVIFSESDGLMNADGGLIRNLDRHLLQGLLTNSADDHQGHSLLSAVAESLDAGISRCHYISYHQDGALLQELFTRDGAGTLISQTYYEQLRQASIEDVGGILKLIKPLEEKGILVKRSRELLESEIEQFTVIERDGTIIACAALYPYPDQDMGELACVATHPDYRGSNRGERLMQAVIEQGRRAGLRAIFVLTTVTGHWFREQGFIPADVEALPDGKKQLYNFQRNSRVLILTL</sequence>
<dbReference type="CDD" id="cd04301">
    <property type="entry name" value="NAT_SF"/>
    <property type="match status" value="1"/>
</dbReference>
<evidence type="ECO:0000256" key="6">
    <source>
        <dbReference type="ARBA" id="ARBA00023315"/>
    </source>
</evidence>
<evidence type="ECO:0000313" key="11">
    <source>
        <dbReference type="Proteomes" id="UP000614272"/>
    </source>
</evidence>
<organism evidence="10 11">
    <name type="scientific">Lacimicrobium alkaliphilum</name>
    <dbReference type="NCBI Taxonomy" id="1526571"/>
    <lineage>
        <taxon>Bacteria</taxon>
        <taxon>Pseudomonadati</taxon>
        <taxon>Pseudomonadota</taxon>
        <taxon>Gammaproteobacteria</taxon>
        <taxon>Alteromonadales</taxon>
        <taxon>Alteromonadaceae</taxon>
        <taxon>Lacimicrobium</taxon>
    </lineage>
</organism>
<evidence type="ECO:0000256" key="7">
    <source>
        <dbReference type="ARBA" id="ARBA00048372"/>
    </source>
</evidence>
<dbReference type="PANTHER" id="PTHR30602">
    <property type="entry name" value="AMINO-ACID ACETYLTRANSFERASE"/>
    <property type="match status" value="1"/>
</dbReference>
<dbReference type="CDD" id="cd04237">
    <property type="entry name" value="AAK_NAGS-ABP"/>
    <property type="match status" value="1"/>
</dbReference>
<dbReference type="RefSeq" id="WP_099035693.1">
    <property type="nucleotide sequence ID" value="NZ_BMGJ01000014.1"/>
</dbReference>
<dbReference type="InterPro" id="IPR016181">
    <property type="entry name" value="Acyl_CoA_acyltransferase"/>
</dbReference>
<evidence type="ECO:0000256" key="4">
    <source>
        <dbReference type="ARBA" id="ARBA00022605"/>
    </source>
</evidence>
<reference evidence="11" key="1">
    <citation type="journal article" date="2019" name="Int. J. Syst. Evol. Microbiol.">
        <title>The Global Catalogue of Microorganisms (GCM) 10K type strain sequencing project: providing services to taxonomists for standard genome sequencing and annotation.</title>
        <authorList>
            <consortium name="The Broad Institute Genomics Platform"/>
            <consortium name="The Broad Institute Genome Sequencing Center for Infectious Disease"/>
            <person name="Wu L."/>
            <person name="Ma J."/>
        </authorList>
    </citation>
    <scope>NUCLEOTIDE SEQUENCE [LARGE SCALE GENOMIC DNA]</scope>
    <source>
        <strain evidence="11">CGMCC 1.12923</strain>
    </source>
</reference>
<dbReference type="SUPFAM" id="SSF55729">
    <property type="entry name" value="Acyl-CoA N-acyltransferases (Nat)"/>
    <property type="match status" value="1"/>
</dbReference>
<dbReference type="Gene3D" id="3.40.1160.10">
    <property type="entry name" value="Acetylglutamate kinase-like"/>
    <property type="match status" value="1"/>
</dbReference>
<dbReference type="InterPro" id="IPR010167">
    <property type="entry name" value="NH2A_AcTrfase"/>
</dbReference>
<dbReference type="InterPro" id="IPR001048">
    <property type="entry name" value="Asp/Glu/Uridylate_kinase"/>
</dbReference>
<dbReference type="EMBL" id="BMGJ01000014">
    <property type="protein sequence ID" value="GGD73679.1"/>
    <property type="molecule type" value="Genomic_DNA"/>
</dbReference>
<keyword evidence="11" id="KW-1185">Reference proteome</keyword>
<dbReference type="Pfam" id="PF00583">
    <property type="entry name" value="Acetyltransf_1"/>
    <property type="match status" value="1"/>
</dbReference>
<comment type="miscellaneous">
    <text evidence="8">In bacteria which possess the bifunctional enzyme ornithine acetyltransferase/N-acetylglutamate synthase (ArgJ), ArgA fulfills an anaplerotic role.</text>
</comment>
<comment type="catalytic activity">
    <reaction evidence="7 8">
        <text>L-glutamate + acetyl-CoA = N-acetyl-L-glutamate + CoA + H(+)</text>
        <dbReference type="Rhea" id="RHEA:24292"/>
        <dbReference type="ChEBI" id="CHEBI:15378"/>
        <dbReference type="ChEBI" id="CHEBI:29985"/>
        <dbReference type="ChEBI" id="CHEBI:44337"/>
        <dbReference type="ChEBI" id="CHEBI:57287"/>
        <dbReference type="ChEBI" id="CHEBI:57288"/>
        <dbReference type="EC" id="2.3.1.1"/>
    </reaction>
</comment>
<feature type="domain" description="N-acetyltransferase" evidence="9">
    <location>
        <begin position="290"/>
        <end position="436"/>
    </location>
</feature>
<proteinExistence type="inferred from homology"/>
<dbReference type="InterPro" id="IPR036393">
    <property type="entry name" value="AceGlu_kinase-like_sf"/>
</dbReference>
<dbReference type="PROSITE" id="PS51186">
    <property type="entry name" value="GNAT"/>
    <property type="match status" value="1"/>
</dbReference>
<comment type="similarity">
    <text evidence="2 8">Belongs to the acetyltransferase family. ArgA subfamily.</text>
</comment>
<accession>A0ABQ1RN02</accession>
<dbReference type="PANTHER" id="PTHR30602:SF12">
    <property type="entry name" value="AMINO-ACID ACETYLTRANSFERASE NAGS1, CHLOROPLASTIC-RELATED"/>
    <property type="match status" value="1"/>
</dbReference>
<comment type="subcellular location">
    <subcellularLocation>
        <location evidence="8">Cytoplasm</location>
    </subcellularLocation>
</comment>
<evidence type="ECO:0000256" key="3">
    <source>
        <dbReference type="ARBA" id="ARBA00022571"/>
    </source>
</evidence>
<gene>
    <name evidence="8 10" type="primary">argA</name>
    <name evidence="10" type="ORF">GCM10011357_30910</name>
</gene>
<comment type="pathway">
    <text evidence="1 8">Amino-acid biosynthesis; L-arginine biosynthesis; N(2)-acetyl-L-ornithine from L-glutamate: step 1/4.</text>
</comment>
<dbReference type="InterPro" id="IPR000182">
    <property type="entry name" value="GNAT_dom"/>
</dbReference>
<comment type="caution">
    <text evidence="10">The sequence shown here is derived from an EMBL/GenBank/DDBJ whole genome shotgun (WGS) entry which is preliminary data.</text>
</comment>
<dbReference type="NCBIfam" id="NF003641">
    <property type="entry name" value="PRK05279.1"/>
    <property type="match status" value="1"/>
</dbReference>
<dbReference type="Pfam" id="PF00696">
    <property type="entry name" value="AA_kinase"/>
    <property type="match status" value="1"/>
</dbReference>
<evidence type="ECO:0000256" key="1">
    <source>
        <dbReference type="ARBA" id="ARBA00004925"/>
    </source>
</evidence>